<dbReference type="GO" id="GO:0005634">
    <property type="term" value="C:nucleus"/>
    <property type="evidence" value="ECO:0007669"/>
    <property type="project" value="UniProtKB-SubCell"/>
</dbReference>
<dbReference type="InterPro" id="IPR036388">
    <property type="entry name" value="WH-like_DNA-bd_sf"/>
</dbReference>
<dbReference type="EMBL" id="JAWQEG010001243">
    <property type="protein sequence ID" value="KAK3881221.1"/>
    <property type="molecule type" value="Genomic_DNA"/>
</dbReference>
<dbReference type="Pfam" id="PF13518">
    <property type="entry name" value="HTH_28"/>
    <property type="match status" value="1"/>
</dbReference>
<evidence type="ECO:0000313" key="4">
    <source>
        <dbReference type="EMBL" id="KAK3881221.1"/>
    </source>
</evidence>
<dbReference type="InterPro" id="IPR055247">
    <property type="entry name" value="InsJ-like_HTH"/>
</dbReference>
<evidence type="ECO:0000259" key="3">
    <source>
        <dbReference type="Pfam" id="PF13518"/>
    </source>
</evidence>
<dbReference type="SUPFAM" id="SSF46689">
    <property type="entry name" value="Homeodomain-like"/>
    <property type="match status" value="1"/>
</dbReference>
<organism evidence="4 5">
    <name type="scientific">Petrolisthes cinctipes</name>
    <name type="common">Flat porcelain crab</name>
    <dbReference type="NCBI Taxonomy" id="88211"/>
    <lineage>
        <taxon>Eukaryota</taxon>
        <taxon>Metazoa</taxon>
        <taxon>Ecdysozoa</taxon>
        <taxon>Arthropoda</taxon>
        <taxon>Crustacea</taxon>
        <taxon>Multicrustacea</taxon>
        <taxon>Malacostraca</taxon>
        <taxon>Eumalacostraca</taxon>
        <taxon>Eucarida</taxon>
        <taxon>Decapoda</taxon>
        <taxon>Pleocyemata</taxon>
        <taxon>Anomura</taxon>
        <taxon>Galatheoidea</taxon>
        <taxon>Porcellanidae</taxon>
        <taxon>Petrolisthes</taxon>
    </lineage>
</organism>
<dbReference type="AlphaFoldDB" id="A0AAE1FX79"/>
<feature type="domain" description="Insertion element IS150 protein InsJ-like helix-turn-helix" evidence="3">
    <location>
        <begin position="24"/>
        <end position="75"/>
    </location>
</feature>
<name>A0AAE1FX79_PETCI</name>
<keyword evidence="5" id="KW-1185">Reference proteome</keyword>
<accession>A0AAE1FX79</accession>
<feature type="compositionally biased region" description="Low complexity" evidence="2">
    <location>
        <begin position="68"/>
        <end position="77"/>
    </location>
</feature>
<evidence type="ECO:0000256" key="2">
    <source>
        <dbReference type="SAM" id="MobiDB-lite"/>
    </source>
</evidence>
<proteinExistence type="predicted"/>
<comment type="subcellular location">
    <subcellularLocation>
        <location evidence="1">Nucleus</location>
    </subcellularLocation>
</comment>
<dbReference type="InterPro" id="IPR009057">
    <property type="entry name" value="Homeodomain-like_sf"/>
</dbReference>
<sequence>MDIQPRRRVKPPRTRANRPEVISHRTRIVAYHEAGKGMREISLLLGISRDTVRLWVRRYQEESHVLTRPRPGGPRVTTPEEDELI</sequence>
<reference evidence="4" key="1">
    <citation type="submission" date="2023-10" db="EMBL/GenBank/DDBJ databases">
        <title>Genome assemblies of two species of porcelain crab, Petrolisthes cinctipes and Petrolisthes manimaculis (Anomura: Porcellanidae).</title>
        <authorList>
            <person name="Angst P."/>
        </authorList>
    </citation>
    <scope>NUCLEOTIDE SEQUENCE</scope>
    <source>
        <strain evidence="4">PB745_01</strain>
        <tissue evidence="4">Gill</tissue>
    </source>
</reference>
<dbReference type="Gene3D" id="1.10.10.10">
    <property type="entry name" value="Winged helix-like DNA-binding domain superfamily/Winged helix DNA-binding domain"/>
    <property type="match status" value="1"/>
</dbReference>
<protein>
    <recommendedName>
        <fullName evidence="3">Insertion element IS150 protein InsJ-like helix-turn-helix domain-containing protein</fullName>
    </recommendedName>
</protein>
<evidence type="ECO:0000313" key="5">
    <source>
        <dbReference type="Proteomes" id="UP001286313"/>
    </source>
</evidence>
<comment type="caution">
    <text evidence="4">The sequence shown here is derived from an EMBL/GenBank/DDBJ whole genome shotgun (WGS) entry which is preliminary data.</text>
</comment>
<feature type="region of interest" description="Disordered" evidence="2">
    <location>
        <begin position="63"/>
        <end position="85"/>
    </location>
</feature>
<gene>
    <name evidence="4" type="ORF">Pcinc_014303</name>
</gene>
<evidence type="ECO:0000256" key="1">
    <source>
        <dbReference type="ARBA" id="ARBA00004123"/>
    </source>
</evidence>
<dbReference type="Proteomes" id="UP001286313">
    <property type="component" value="Unassembled WGS sequence"/>
</dbReference>